<dbReference type="PANTHER" id="PTHR19303">
    <property type="entry name" value="TRANSPOSON"/>
    <property type="match status" value="1"/>
</dbReference>
<keyword evidence="4" id="KW-1185">Reference proteome</keyword>
<dbReference type="InterPro" id="IPR006600">
    <property type="entry name" value="HTH_CenpB_DNA-bd_dom"/>
</dbReference>
<keyword evidence="1" id="KW-0238">DNA-binding</keyword>
<protein>
    <submittedName>
        <fullName evidence="3">Unnamed protein product</fullName>
    </submittedName>
</protein>
<dbReference type="PANTHER" id="PTHR19303:SF57">
    <property type="entry name" value="HTH CENPB-TYPE DOMAIN-CONTAINING PROTEIN"/>
    <property type="match status" value="1"/>
</dbReference>
<organism evidence="3 4">
    <name type="scientific">Phytophthora fragariaefolia</name>
    <dbReference type="NCBI Taxonomy" id="1490495"/>
    <lineage>
        <taxon>Eukaryota</taxon>
        <taxon>Sar</taxon>
        <taxon>Stramenopiles</taxon>
        <taxon>Oomycota</taxon>
        <taxon>Peronosporomycetes</taxon>
        <taxon>Peronosporales</taxon>
        <taxon>Peronosporaceae</taxon>
        <taxon>Phytophthora</taxon>
    </lineage>
</organism>
<dbReference type="Gene3D" id="1.10.10.60">
    <property type="entry name" value="Homeodomain-like"/>
    <property type="match status" value="1"/>
</dbReference>
<dbReference type="OrthoDB" id="115325at2759"/>
<sequence>MGLHGSVDKKLAVVAHHKQCKEIRKTIEHYFPNLSSRSYDSKRTTILRWARESKRHGAATAEGNGTHKKVRSVGTATVLSAENEAYLAQCVNELREEGIPVSTRMLKDKALDVAEEAELPSFKASDKWVIGFKNRHRFSFRFPTRQSQISPADVNVIAADFATKVEATVRELGVIRVYNADQTAVFFKYVAKKTLSKRGQKTVWVKSSGASKERASVMLFGDSNGNKYMSFVVFKTKPTNDKAIREYNDQQMRGFGYRI</sequence>
<evidence type="ECO:0000313" key="4">
    <source>
        <dbReference type="Proteomes" id="UP001165121"/>
    </source>
</evidence>
<comment type="caution">
    <text evidence="3">The sequence shown here is derived from an EMBL/GenBank/DDBJ whole genome shotgun (WGS) entry which is preliminary data.</text>
</comment>
<evidence type="ECO:0000259" key="2">
    <source>
        <dbReference type="PROSITE" id="PS51253"/>
    </source>
</evidence>
<dbReference type="SMART" id="SM00674">
    <property type="entry name" value="CENPB"/>
    <property type="match status" value="1"/>
</dbReference>
<dbReference type="PROSITE" id="PS51253">
    <property type="entry name" value="HTH_CENPB"/>
    <property type="match status" value="1"/>
</dbReference>
<accession>A0A9W6TPT6</accession>
<dbReference type="SUPFAM" id="SSF46689">
    <property type="entry name" value="Homeodomain-like"/>
    <property type="match status" value="1"/>
</dbReference>
<evidence type="ECO:0000313" key="3">
    <source>
        <dbReference type="EMBL" id="GMF16972.1"/>
    </source>
</evidence>
<dbReference type="Proteomes" id="UP001165121">
    <property type="component" value="Unassembled WGS sequence"/>
</dbReference>
<feature type="domain" description="HTH CENPB-type" evidence="2">
    <location>
        <begin position="71"/>
        <end position="142"/>
    </location>
</feature>
<dbReference type="GO" id="GO:0003677">
    <property type="term" value="F:DNA binding"/>
    <property type="evidence" value="ECO:0007669"/>
    <property type="project" value="UniProtKB-KW"/>
</dbReference>
<reference evidence="3" key="1">
    <citation type="submission" date="2023-04" db="EMBL/GenBank/DDBJ databases">
        <title>Phytophthora fragariaefolia NBRC 109709.</title>
        <authorList>
            <person name="Ichikawa N."/>
            <person name="Sato H."/>
            <person name="Tonouchi N."/>
        </authorList>
    </citation>
    <scope>NUCLEOTIDE SEQUENCE</scope>
    <source>
        <strain evidence="3">NBRC 109709</strain>
    </source>
</reference>
<dbReference type="Pfam" id="PF03221">
    <property type="entry name" value="HTH_Tnp_Tc5"/>
    <property type="match status" value="1"/>
</dbReference>
<proteinExistence type="predicted"/>
<gene>
    <name evidence="3" type="ORF">Pfra01_000101700</name>
</gene>
<dbReference type="EMBL" id="BSXT01000082">
    <property type="protein sequence ID" value="GMF16972.1"/>
    <property type="molecule type" value="Genomic_DNA"/>
</dbReference>
<dbReference type="AlphaFoldDB" id="A0A9W6TPT6"/>
<dbReference type="GO" id="GO:0005634">
    <property type="term" value="C:nucleus"/>
    <property type="evidence" value="ECO:0007669"/>
    <property type="project" value="TreeGrafter"/>
</dbReference>
<evidence type="ECO:0000256" key="1">
    <source>
        <dbReference type="ARBA" id="ARBA00023125"/>
    </source>
</evidence>
<dbReference type="InterPro" id="IPR009057">
    <property type="entry name" value="Homeodomain-like_sf"/>
</dbReference>
<name>A0A9W6TPT6_9STRA</name>
<dbReference type="InterPro" id="IPR050863">
    <property type="entry name" value="CenT-Element_Derived"/>
</dbReference>